<dbReference type="OrthoDB" id="25391at2759"/>
<sequence>MNSSPSENCEPSSEVVPSDNRNISTESDVENEMDDSLAIHQFDFQIYEEDFPALPSVTDSNLNEVTEEKDCHKLDSSQTEARPVGSPAEDNFQGDQTFSKKINNDYGCPSVERTDLNVSADTSQSNRGQYDMKTLATFLKSLRKADPFLKNLFLGYDVTKLDANVTFEKITHYFSGTLRFLPIAPLSCRDGDIKIPSEYLISSRVNHRLPSINMGRYNEDLLFYIFYNFLGDCLQLSAAAELFRRNWRYHLYMERWLFPVSTVFSVSGPERKEHGACLIFDPLEWRKIQKSMHLIHLNEETQLQTLVMDDQ</sequence>
<evidence type="ECO:0000256" key="3">
    <source>
        <dbReference type="ARBA" id="ARBA00023163"/>
    </source>
</evidence>
<dbReference type="Pfam" id="PF04153">
    <property type="entry name" value="NOT2_3_5_C"/>
    <property type="match status" value="1"/>
</dbReference>
<dbReference type="InterPro" id="IPR040168">
    <property type="entry name" value="Not2/3/5"/>
</dbReference>
<dbReference type="Gene3D" id="2.30.30.1020">
    <property type="entry name" value="CCR4-NOT complex subunit 2/3/5, C-terminal domain"/>
    <property type="match status" value="1"/>
</dbReference>
<evidence type="ECO:0000259" key="5">
    <source>
        <dbReference type="Pfam" id="PF04153"/>
    </source>
</evidence>
<dbReference type="PANTHER" id="PTHR23326">
    <property type="entry name" value="CCR4 NOT-RELATED"/>
    <property type="match status" value="1"/>
</dbReference>
<comment type="caution">
    <text evidence="6">The sequence shown here is derived from an EMBL/GenBank/DDBJ whole genome shotgun (WGS) entry which is preliminary data.</text>
</comment>
<reference evidence="6 7" key="1">
    <citation type="submission" date="2015-01" db="EMBL/GenBank/DDBJ databases">
        <title>Evolution of Trichinella species and genotypes.</title>
        <authorList>
            <person name="Korhonen P.K."/>
            <person name="Edoardo P."/>
            <person name="Giuseppe L.R."/>
            <person name="Gasser R.B."/>
        </authorList>
    </citation>
    <scope>NUCLEOTIDE SEQUENCE [LARGE SCALE GENOMIC DNA]</scope>
    <source>
        <strain evidence="6">ISS470</strain>
    </source>
</reference>
<accession>A0A0V1FFK5</accession>
<comment type="similarity">
    <text evidence="1">Belongs to the CNOT2/3/5 family.</text>
</comment>
<dbReference type="GO" id="GO:2000036">
    <property type="term" value="P:regulation of stem cell population maintenance"/>
    <property type="evidence" value="ECO:0007669"/>
    <property type="project" value="UniProtKB-ARBA"/>
</dbReference>
<feature type="compositionally biased region" description="Low complexity" evidence="4">
    <location>
        <begin position="1"/>
        <end position="18"/>
    </location>
</feature>
<feature type="region of interest" description="Disordered" evidence="4">
    <location>
        <begin position="67"/>
        <end position="95"/>
    </location>
</feature>
<feature type="region of interest" description="Disordered" evidence="4">
    <location>
        <begin position="1"/>
        <end position="33"/>
    </location>
</feature>
<evidence type="ECO:0000256" key="1">
    <source>
        <dbReference type="ARBA" id="ARBA00007682"/>
    </source>
</evidence>
<keyword evidence="7" id="KW-1185">Reference proteome</keyword>
<dbReference type="GO" id="GO:0006355">
    <property type="term" value="P:regulation of DNA-templated transcription"/>
    <property type="evidence" value="ECO:0007669"/>
    <property type="project" value="InterPro"/>
</dbReference>
<evidence type="ECO:0000256" key="4">
    <source>
        <dbReference type="SAM" id="MobiDB-lite"/>
    </source>
</evidence>
<evidence type="ECO:0000313" key="7">
    <source>
        <dbReference type="Proteomes" id="UP000054995"/>
    </source>
</evidence>
<keyword evidence="3" id="KW-0804">Transcription</keyword>
<dbReference type="GO" id="GO:0030015">
    <property type="term" value="C:CCR4-NOT core complex"/>
    <property type="evidence" value="ECO:0007669"/>
    <property type="project" value="InterPro"/>
</dbReference>
<dbReference type="EMBL" id="JYDT01000106">
    <property type="protein sequence ID" value="KRY84784.1"/>
    <property type="molecule type" value="Genomic_DNA"/>
</dbReference>
<gene>
    <name evidence="6" type="primary">CNOT2</name>
    <name evidence="6" type="ORF">T4D_9060</name>
</gene>
<protein>
    <submittedName>
        <fullName evidence="6">CCR4-NOT transcription complex subunit 2</fullName>
    </submittedName>
</protein>
<dbReference type="InterPro" id="IPR038635">
    <property type="entry name" value="CCR4-NOT_su2/3/5_C_sf"/>
</dbReference>
<keyword evidence="2" id="KW-0805">Transcription regulation</keyword>
<evidence type="ECO:0000256" key="2">
    <source>
        <dbReference type="ARBA" id="ARBA00023015"/>
    </source>
</evidence>
<dbReference type="Proteomes" id="UP000054995">
    <property type="component" value="Unassembled WGS sequence"/>
</dbReference>
<organism evidence="6 7">
    <name type="scientific">Trichinella pseudospiralis</name>
    <name type="common">Parasitic roundworm</name>
    <dbReference type="NCBI Taxonomy" id="6337"/>
    <lineage>
        <taxon>Eukaryota</taxon>
        <taxon>Metazoa</taxon>
        <taxon>Ecdysozoa</taxon>
        <taxon>Nematoda</taxon>
        <taxon>Enoplea</taxon>
        <taxon>Dorylaimia</taxon>
        <taxon>Trichinellida</taxon>
        <taxon>Trichinellidae</taxon>
        <taxon>Trichinella</taxon>
    </lineage>
</organism>
<dbReference type="InterPro" id="IPR007282">
    <property type="entry name" value="NOT2/3/5_C"/>
</dbReference>
<evidence type="ECO:0000313" key="6">
    <source>
        <dbReference type="EMBL" id="KRY84784.1"/>
    </source>
</evidence>
<proteinExistence type="inferred from homology"/>
<name>A0A0V1FFK5_TRIPS</name>
<dbReference type="AlphaFoldDB" id="A0A0V1FFK5"/>
<feature type="domain" description="NOT2/NOT3/NOT5 C-terminal" evidence="5">
    <location>
        <begin position="192"/>
        <end position="294"/>
    </location>
</feature>